<name>A0A8S9GJ60_BRACR</name>
<evidence type="ECO:0000313" key="2">
    <source>
        <dbReference type="EMBL" id="KAF2558786.1"/>
    </source>
</evidence>
<evidence type="ECO:0000313" key="1">
    <source>
        <dbReference type="EMBL" id="KAF2545893.1"/>
    </source>
</evidence>
<dbReference type="EMBL" id="QGKW02001940">
    <property type="protein sequence ID" value="KAF2558786.1"/>
    <property type="molecule type" value="Genomic_DNA"/>
</dbReference>
<dbReference type="AlphaFoldDB" id="A0A8S9GJ60"/>
<reference evidence="1" key="1">
    <citation type="submission" date="2019-12" db="EMBL/GenBank/DDBJ databases">
        <title>Genome sequencing and annotation of Brassica cretica.</title>
        <authorList>
            <person name="Studholme D.J."/>
            <person name="Sarris P.F."/>
        </authorList>
    </citation>
    <scope>NUCLEOTIDE SEQUENCE</scope>
    <source>
        <strain evidence="2">PFS-001/15</strain>
        <strain evidence="1">PFS-102/07</strain>
        <tissue evidence="1">Leaf</tissue>
    </source>
</reference>
<organism evidence="1">
    <name type="scientific">Brassica cretica</name>
    <name type="common">Mustard</name>
    <dbReference type="NCBI Taxonomy" id="69181"/>
    <lineage>
        <taxon>Eukaryota</taxon>
        <taxon>Viridiplantae</taxon>
        <taxon>Streptophyta</taxon>
        <taxon>Embryophyta</taxon>
        <taxon>Tracheophyta</taxon>
        <taxon>Spermatophyta</taxon>
        <taxon>Magnoliopsida</taxon>
        <taxon>eudicotyledons</taxon>
        <taxon>Gunneridae</taxon>
        <taxon>Pentapetalae</taxon>
        <taxon>rosids</taxon>
        <taxon>malvids</taxon>
        <taxon>Brassicales</taxon>
        <taxon>Brassicaceae</taxon>
        <taxon>Brassiceae</taxon>
        <taxon>Brassica</taxon>
    </lineage>
</organism>
<sequence length="80" mass="9017">MHLSSGQVFYHLDLRIWVSCLCYEHGFDGKTELGLQVQSPFPIVVVECSLAGPGVKEPKKMCSSRIESYVEREALRLFGL</sequence>
<dbReference type="Proteomes" id="UP000712281">
    <property type="component" value="Unassembled WGS sequence"/>
</dbReference>
<gene>
    <name evidence="2" type="ORF">F2Q68_00014363</name>
    <name evidence="1" type="ORF">F2Q70_00020899</name>
</gene>
<protein>
    <submittedName>
        <fullName evidence="1">Uncharacterized protein</fullName>
    </submittedName>
</protein>
<dbReference type="EMBL" id="QGKY02001925">
    <property type="protein sequence ID" value="KAF2545893.1"/>
    <property type="molecule type" value="Genomic_DNA"/>
</dbReference>
<comment type="caution">
    <text evidence="1">The sequence shown here is derived from an EMBL/GenBank/DDBJ whole genome shotgun (WGS) entry which is preliminary data.</text>
</comment>
<proteinExistence type="predicted"/>
<accession>A0A8S9GJ60</accession>